<evidence type="ECO:0000259" key="2">
    <source>
        <dbReference type="SMART" id="SM00670"/>
    </source>
</evidence>
<evidence type="ECO:0000313" key="3">
    <source>
        <dbReference type="EMBL" id="BES98398.1"/>
    </source>
</evidence>
<feature type="compositionally biased region" description="Polar residues" evidence="1">
    <location>
        <begin position="196"/>
        <end position="221"/>
    </location>
</feature>
<evidence type="ECO:0000313" key="4">
    <source>
        <dbReference type="Proteomes" id="UP001307889"/>
    </source>
</evidence>
<dbReference type="Pfam" id="PF13638">
    <property type="entry name" value="PIN_4"/>
    <property type="match status" value="1"/>
</dbReference>
<feature type="region of interest" description="Disordered" evidence="1">
    <location>
        <begin position="1"/>
        <end position="333"/>
    </location>
</feature>
<proteinExistence type="predicted"/>
<gene>
    <name evidence="3" type="ORF">NTJ_11213</name>
</gene>
<dbReference type="Proteomes" id="UP001307889">
    <property type="component" value="Chromosome 9"/>
</dbReference>
<dbReference type="PANTHER" id="PTHR16161:SF0">
    <property type="entry name" value="TRANSCRIPTIONAL PROTEIN SWT1"/>
    <property type="match status" value="1"/>
</dbReference>
<dbReference type="InterPro" id="IPR002716">
    <property type="entry name" value="PIN_dom"/>
</dbReference>
<organism evidence="3 4">
    <name type="scientific">Nesidiocoris tenuis</name>
    <dbReference type="NCBI Taxonomy" id="355587"/>
    <lineage>
        <taxon>Eukaryota</taxon>
        <taxon>Metazoa</taxon>
        <taxon>Ecdysozoa</taxon>
        <taxon>Arthropoda</taxon>
        <taxon>Hexapoda</taxon>
        <taxon>Insecta</taxon>
        <taxon>Pterygota</taxon>
        <taxon>Neoptera</taxon>
        <taxon>Paraneoptera</taxon>
        <taxon>Hemiptera</taxon>
        <taxon>Heteroptera</taxon>
        <taxon>Panheteroptera</taxon>
        <taxon>Cimicomorpha</taxon>
        <taxon>Miridae</taxon>
        <taxon>Dicyphina</taxon>
        <taxon>Nesidiocoris</taxon>
    </lineage>
</organism>
<dbReference type="Gene3D" id="3.40.50.1010">
    <property type="entry name" value="5'-nuclease"/>
    <property type="match status" value="1"/>
</dbReference>
<protein>
    <submittedName>
        <fullName evidence="3">PINc</fullName>
    </submittedName>
</protein>
<dbReference type="CDD" id="cd18727">
    <property type="entry name" value="PIN_Swt1-like"/>
    <property type="match status" value="1"/>
</dbReference>
<feature type="compositionally biased region" description="Polar residues" evidence="1">
    <location>
        <begin position="66"/>
        <end position="75"/>
    </location>
</feature>
<dbReference type="SUPFAM" id="SSF88723">
    <property type="entry name" value="PIN domain-like"/>
    <property type="match status" value="1"/>
</dbReference>
<feature type="compositionally biased region" description="Basic and acidic residues" evidence="1">
    <location>
        <begin position="97"/>
        <end position="108"/>
    </location>
</feature>
<feature type="compositionally biased region" description="Basic residues" evidence="1">
    <location>
        <begin position="16"/>
        <end position="26"/>
    </location>
</feature>
<dbReference type="InterPro" id="IPR029060">
    <property type="entry name" value="PIN-like_dom_sf"/>
</dbReference>
<reference evidence="3 4" key="1">
    <citation type="submission" date="2023-09" db="EMBL/GenBank/DDBJ databases">
        <title>Nesidiocoris tenuis whole genome shotgun sequence.</title>
        <authorList>
            <person name="Shibata T."/>
            <person name="Shimoda M."/>
            <person name="Kobayashi T."/>
            <person name="Uehara T."/>
        </authorList>
    </citation>
    <scope>NUCLEOTIDE SEQUENCE [LARGE SCALE GENOMIC DNA]</scope>
    <source>
        <strain evidence="3 4">Japan</strain>
    </source>
</reference>
<dbReference type="EMBL" id="AP028917">
    <property type="protein sequence ID" value="BES98398.1"/>
    <property type="molecule type" value="Genomic_DNA"/>
</dbReference>
<name>A0ABN7B1V6_9HEMI</name>
<keyword evidence="4" id="KW-1185">Reference proteome</keyword>
<accession>A0ABN7B1V6</accession>
<evidence type="ECO:0000256" key="1">
    <source>
        <dbReference type="SAM" id="MobiDB-lite"/>
    </source>
</evidence>
<feature type="domain" description="PIN" evidence="2">
    <location>
        <begin position="372"/>
        <end position="494"/>
    </location>
</feature>
<feature type="compositionally biased region" description="Polar residues" evidence="1">
    <location>
        <begin position="261"/>
        <end position="270"/>
    </location>
</feature>
<feature type="compositionally biased region" description="Basic and acidic residues" evidence="1">
    <location>
        <begin position="76"/>
        <end position="89"/>
    </location>
</feature>
<dbReference type="PANTHER" id="PTHR16161">
    <property type="entry name" value="TRANSCRIPTIONAL PROTEIN SWT1"/>
    <property type="match status" value="1"/>
</dbReference>
<feature type="compositionally biased region" description="Polar residues" evidence="1">
    <location>
        <begin position="170"/>
        <end position="182"/>
    </location>
</feature>
<feature type="compositionally biased region" description="Low complexity" evidence="1">
    <location>
        <begin position="41"/>
        <end position="57"/>
    </location>
</feature>
<dbReference type="InterPro" id="IPR052626">
    <property type="entry name" value="SWT1_Regulator"/>
</dbReference>
<sequence>MDSAKAQERLLTLAKNLKHEKGKKLKAGNNSAPISKGRNLAKANSAKSSAAKQQNAAPVIPKPKETQTSAPQSPQKEADNPVKTTEPKNKAQMRLKAITDQKKSEKYAKMATGILAKKKGRPNPLVPPTGGFNVSQLPRIPKKQNKPVENGQTRHNNQRNDYTHPEPLAYNQNDGYNQNWSDTVDFAEDYDDRATCNPNYSQNSCSPGPGYQSSSFSSAPRNSYPPAGYQQYPPNNYNPRNGYSQPPNHYPYPPGPRNILYPNNQPSSSYGPPPRNGYPMYHQSSYGNAARNGYSGPSYGSNRGRQYPPRRNKAPAPVKAPSAPEPASPKEPNITQQLQDVRTLVEPVEMMDCEIICPSFEMELQPPVSSDLHIVIDTNVVINELKLIANLKTKTLRGMKPKIIVPWQVLKELDYLKSDKYSGNLHLKARKGIRYILDELVNGFINGQPQMAASRDVDNFQVEVPDDHLVKCGLQLKSSGHNVILLSEDKNLVVKSMVCGLIAMNPPEVHSLLDDGNKTFSVFEMSPADDSSPPTIGMHRVMRLLRNFLSAILKRFWMYKHNNLWMLYSPGAEPWPLNTLVDTVANTWAELVPDSNLPHPKTDVATILTFLGKLRNYKVTYADLERIGRACHSLASALATSFATEVASFDSSLAFLKCPKEIELPEETTYQKSCALLTVHHVHLFENTVVQFCYGAAQRFNVPFNYPKIPPNIEGLAARLKIEDLPRYREFVKNIGKAMNEISMAAGTVDASNSWVKSIYFSLKTCLADATNPMFFVDDVVEFCNDESFRQSFPNALQELQIICSFFETLRMAVDTNNVR</sequence>
<feature type="compositionally biased region" description="Low complexity" evidence="1">
    <location>
        <begin position="224"/>
        <end position="247"/>
    </location>
</feature>
<dbReference type="SMART" id="SM00670">
    <property type="entry name" value="PINc"/>
    <property type="match status" value="1"/>
</dbReference>